<name>A0A6N8JQP6_9ACTN</name>
<dbReference type="AlphaFoldDB" id="A0A6N8JQP6"/>
<dbReference type="GO" id="GO:0016758">
    <property type="term" value="F:hexosyltransferase activity"/>
    <property type="evidence" value="ECO:0007669"/>
    <property type="project" value="UniProtKB-ARBA"/>
</dbReference>
<gene>
    <name evidence="2" type="ORF">GKZ27_06475</name>
</gene>
<dbReference type="SUPFAM" id="SSF53448">
    <property type="entry name" value="Nucleotide-diphospho-sugar transferases"/>
    <property type="match status" value="2"/>
</dbReference>
<comment type="caution">
    <text evidence="2">The sequence shown here is derived from an EMBL/GenBank/DDBJ whole genome shotgun (WGS) entry which is preliminary data.</text>
</comment>
<dbReference type="Proteomes" id="UP000463388">
    <property type="component" value="Unassembled WGS sequence"/>
</dbReference>
<organism evidence="2 3">
    <name type="scientific">Adlercreutzia mucosicola</name>
    <dbReference type="NCBI Taxonomy" id="580026"/>
    <lineage>
        <taxon>Bacteria</taxon>
        <taxon>Bacillati</taxon>
        <taxon>Actinomycetota</taxon>
        <taxon>Coriobacteriia</taxon>
        <taxon>Eggerthellales</taxon>
        <taxon>Eggerthellaceae</taxon>
        <taxon>Adlercreutzia</taxon>
    </lineage>
</organism>
<sequence length="699" mass="79221">MTALSVIVPVHNGERYLEACLESILGQTWGDFELLCVDDGSTDGTLTLLERYAAQDERLRVIRREAEGAGAARNAGMAQAHGEYLFFLDADDFFLPDMFRCAWERARETEADIVLLNGRRYDQTTGKEGETLEFLYPDLLPPKAIFCLDDAPETFFRITTPAPWSKLFKASFVRAHGLQFQNLPNSNDLLFVYMALALAERVTAAEGDYIRYRVNTNCGTQDTRHRDPLCFTRALDAWWCALCEAGMAQRAERAFVNTALSVVKYNIETVRGASSREAILDYLDTPSRLCAEVLERPNEFYAFFDSQQLRRFILAARKQRARMRMAHAPVAFELVGGERRGADPAVSVIVPVYNALPYVRETIASLQAQTFRDLEIICVNDGSTDGSLEELVALAREDGRIRVLNQPNQGLSRSRNVGLEEARGTYVYFMDSDDLLMPQALEELVRPMEEQSLDLLYFDAESFFESEQLRRDHPWFINSYTRTKEYGDVYNGADLLALFQGNGDYIVSACMYVARRDLVERCNLRFIPGIMHEDNAFTFSLGIAAKRASHRKRAFFRRRVHTGSIMTTCPSFAKSYGYFVCGREMARQLALAAGQLDHEAQGQLETLVSQAFQNARNVYLSLSEEEREARFGLSEERGAFAIEVEGPAEALRRARDELVVARTEIEALRRSLSFRLGRAVTKPMRWFRDAVAKTRGEVG</sequence>
<dbReference type="CDD" id="cd00761">
    <property type="entry name" value="Glyco_tranf_GTA_type"/>
    <property type="match status" value="2"/>
</dbReference>
<protein>
    <submittedName>
        <fullName evidence="2">Glycosyltransferase</fullName>
    </submittedName>
</protein>
<keyword evidence="2" id="KW-0808">Transferase</keyword>
<accession>A0A6N8JQP6</accession>
<reference evidence="2 3" key="1">
    <citation type="submission" date="2019-12" db="EMBL/GenBank/DDBJ databases">
        <title>Microbes associate with the intestines of laboratory mice.</title>
        <authorList>
            <person name="Navarre W."/>
            <person name="Wong E."/>
        </authorList>
    </citation>
    <scope>NUCLEOTIDE SEQUENCE [LARGE SCALE GENOMIC DNA]</scope>
    <source>
        <strain evidence="2 3">NM66_B29</strain>
    </source>
</reference>
<evidence type="ECO:0000313" key="3">
    <source>
        <dbReference type="Proteomes" id="UP000463388"/>
    </source>
</evidence>
<dbReference type="Gene3D" id="3.90.550.10">
    <property type="entry name" value="Spore Coat Polysaccharide Biosynthesis Protein SpsA, Chain A"/>
    <property type="match status" value="2"/>
</dbReference>
<dbReference type="PANTHER" id="PTHR22916">
    <property type="entry name" value="GLYCOSYLTRANSFERASE"/>
    <property type="match status" value="1"/>
</dbReference>
<dbReference type="RefSeq" id="WP_160346052.1">
    <property type="nucleotide sequence ID" value="NZ_WSRR01000013.1"/>
</dbReference>
<dbReference type="InterPro" id="IPR001173">
    <property type="entry name" value="Glyco_trans_2-like"/>
</dbReference>
<proteinExistence type="predicted"/>
<dbReference type="InterPro" id="IPR029044">
    <property type="entry name" value="Nucleotide-diphossugar_trans"/>
</dbReference>
<evidence type="ECO:0000259" key="1">
    <source>
        <dbReference type="Pfam" id="PF00535"/>
    </source>
</evidence>
<dbReference type="EMBL" id="WSRR01000013">
    <property type="protein sequence ID" value="MVX61096.1"/>
    <property type="molecule type" value="Genomic_DNA"/>
</dbReference>
<feature type="domain" description="Glycosyltransferase 2-like" evidence="1">
    <location>
        <begin position="347"/>
        <end position="485"/>
    </location>
</feature>
<keyword evidence="3" id="KW-1185">Reference proteome</keyword>
<dbReference type="OrthoDB" id="1666828at2"/>
<dbReference type="PANTHER" id="PTHR22916:SF3">
    <property type="entry name" value="UDP-GLCNAC:BETAGAL BETA-1,3-N-ACETYLGLUCOSAMINYLTRANSFERASE-LIKE PROTEIN 1"/>
    <property type="match status" value="1"/>
</dbReference>
<feature type="domain" description="Glycosyltransferase 2-like" evidence="1">
    <location>
        <begin position="5"/>
        <end position="134"/>
    </location>
</feature>
<dbReference type="Pfam" id="PF00535">
    <property type="entry name" value="Glycos_transf_2"/>
    <property type="match status" value="2"/>
</dbReference>
<evidence type="ECO:0000313" key="2">
    <source>
        <dbReference type="EMBL" id="MVX61096.1"/>
    </source>
</evidence>